<dbReference type="RefSeq" id="WP_158957454.1">
    <property type="nucleotide sequence ID" value="NZ_CP046916.1"/>
</dbReference>
<keyword evidence="4" id="KW-1185">Reference proteome</keyword>
<dbReference type="Proteomes" id="UP000433577">
    <property type="component" value="Chromosome 4"/>
</dbReference>
<sequence length="87" mass="8910">MRTVLLVAGGVLCACAWHANAQDTSTNPAAGMQGSADTSEGPDLAGKSMSGAPAGLSGKSRDEVYQDLLRSQKNGEAARIQELFKGS</sequence>
<organism evidence="3 4">
    <name type="scientific">Paraburkholderia acidisoli</name>
    <dbReference type="NCBI Taxonomy" id="2571748"/>
    <lineage>
        <taxon>Bacteria</taxon>
        <taxon>Pseudomonadati</taxon>
        <taxon>Pseudomonadota</taxon>
        <taxon>Betaproteobacteria</taxon>
        <taxon>Burkholderiales</taxon>
        <taxon>Burkholderiaceae</taxon>
        <taxon>Paraburkholderia</taxon>
    </lineage>
</organism>
<dbReference type="OrthoDB" id="9035114at2"/>
<dbReference type="AlphaFoldDB" id="A0A7Z2JIY2"/>
<evidence type="ECO:0000256" key="1">
    <source>
        <dbReference type="SAM" id="MobiDB-lite"/>
    </source>
</evidence>
<dbReference type="EMBL" id="CP046916">
    <property type="protein sequence ID" value="QGZ66231.1"/>
    <property type="molecule type" value="Genomic_DNA"/>
</dbReference>
<gene>
    <name evidence="3" type="ORF">FAZ98_30985</name>
</gene>
<evidence type="ECO:0000313" key="4">
    <source>
        <dbReference type="Proteomes" id="UP000433577"/>
    </source>
</evidence>
<proteinExistence type="predicted"/>
<feature type="region of interest" description="Disordered" evidence="1">
    <location>
        <begin position="24"/>
        <end position="60"/>
    </location>
</feature>
<protein>
    <recommendedName>
        <fullName evidence="5">DUF4148 domain-containing protein</fullName>
    </recommendedName>
</protein>
<name>A0A7Z2JIY2_9BURK</name>
<feature type="signal peptide" evidence="2">
    <location>
        <begin position="1"/>
        <end position="21"/>
    </location>
</feature>
<evidence type="ECO:0000256" key="2">
    <source>
        <dbReference type="SAM" id="SignalP"/>
    </source>
</evidence>
<evidence type="ECO:0008006" key="5">
    <source>
        <dbReference type="Google" id="ProtNLM"/>
    </source>
</evidence>
<keyword evidence="2" id="KW-0732">Signal</keyword>
<feature type="chain" id="PRO_5031509311" description="DUF4148 domain-containing protein" evidence="2">
    <location>
        <begin position="22"/>
        <end position="87"/>
    </location>
</feature>
<dbReference type="PROSITE" id="PS51257">
    <property type="entry name" value="PROKAR_LIPOPROTEIN"/>
    <property type="match status" value="1"/>
</dbReference>
<accession>A0A7Z2JIY2</accession>
<reference evidence="3 4" key="1">
    <citation type="submission" date="2019-12" db="EMBL/GenBank/DDBJ databases">
        <title>Paraburkholderia acidiphila 7Q-K02 sp. nov and Paraburkholderia acidisoli DHF22 sp. nov., two strains isolated from forest soil.</title>
        <authorList>
            <person name="Gao Z."/>
            <person name="Qiu L."/>
        </authorList>
    </citation>
    <scope>NUCLEOTIDE SEQUENCE [LARGE SCALE GENOMIC DNA]</scope>
    <source>
        <strain evidence="3 4">DHF22</strain>
    </source>
</reference>
<evidence type="ECO:0000313" key="3">
    <source>
        <dbReference type="EMBL" id="QGZ66231.1"/>
    </source>
</evidence>
<dbReference type="KEGG" id="pacs:FAZ98_30985"/>